<protein>
    <submittedName>
        <fullName evidence="1">Uncharacterized protein</fullName>
    </submittedName>
</protein>
<comment type="caution">
    <text evidence="1">The sequence shown here is derived from an EMBL/GenBank/DDBJ whole genome shotgun (WGS) entry which is preliminary data.</text>
</comment>
<evidence type="ECO:0000313" key="1">
    <source>
        <dbReference type="EMBL" id="GAI25994.1"/>
    </source>
</evidence>
<sequence>IICHEKDRDIHQKEKQAKQGTIFQLNSTL</sequence>
<proteinExistence type="predicted"/>
<feature type="non-terminal residue" evidence="1">
    <location>
        <position position="1"/>
    </location>
</feature>
<name>X1P518_9ZZZZ</name>
<gene>
    <name evidence="1" type="ORF">S06H3_30059</name>
</gene>
<reference evidence="1" key="1">
    <citation type="journal article" date="2014" name="Front. Microbiol.">
        <title>High frequency of phylogenetically diverse reductive dehalogenase-homologous genes in deep subseafloor sedimentary metagenomes.</title>
        <authorList>
            <person name="Kawai M."/>
            <person name="Futagami T."/>
            <person name="Toyoda A."/>
            <person name="Takaki Y."/>
            <person name="Nishi S."/>
            <person name="Hori S."/>
            <person name="Arai W."/>
            <person name="Tsubouchi T."/>
            <person name="Morono Y."/>
            <person name="Uchiyama I."/>
            <person name="Ito T."/>
            <person name="Fujiyama A."/>
            <person name="Inagaki F."/>
            <person name="Takami H."/>
        </authorList>
    </citation>
    <scope>NUCLEOTIDE SEQUENCE</scope>
    <source>
        <strain evidence="1">Expedition CK06-06</strain>
    </source>
</reference>
<dbReference type="EMBL" id="BARV01017674">
    <property type="protein sequence ID" value="GAI25994.1"/>
    <property type="molecule type" value="Genomic_DNA"/>
</dbReference>
<organism evidence="1">
    <name type="scientific">marine sediment metagenome</name>
    <dbReference type="NCBI Taxonomy" id="412755"/>
    <lineage>
        <taxon>unclassified sequences</taxon>
        <taxon>metagenomes</taxon>
        <taxon>ecological metagenomes</taxon>
    </lineage>
</organism>
<accession>X1P518</accession>
<dbReference type="AlphaFoldDB" id="X1P518"/>